<evidence type="ECO:0000313" key="6">
    <source>
        <dbReference type="Proteomes" id="UP000058446"/>
    </source>
</evidence>
<protein>
    <recommendedName>
        <fullName evidence="4">FHA domain-containing protein</fullName>
    </recommendedName>
</protein>
<dbReference type="InterPro" id="IPR000253">
    <property type="entry name" value="FHA_dom"/>
</dbReference>
<keyword evidence="3" id="KW-1133">Transmembrane helix</keyword>
<dbReference type="PATRIC" id="fig|1408189.4.peg.23"/>
<feature type="transmembrane region" description="Helical" evidence="3">
    <location>
        <begin position="6"/>
        <end position="25"/>
    </location>
</feature>
<evidence type="ECO:0000256" key="3">
    <source>
        <dbReference type="SAM" id="Phobius"/>
    </source>
</evidence>
<dbReference type="PANTHER" id="PTHR23308">
    <property type="entry name" value="NUCLEAR INHIBITOR OF PROTEIN PHOSPHATASE-1"/>
    <property type="match status" value="1"/>
</dbReference>
<dbReference type="KEGG" id="clw:CLAC_00105"/>
<evidence type="ECO:0000256" key="1">
    <source>
        <dbReference type="ARBA" id="ARBA00022553"/>
    </source>
</evidence>
<dbReference type="PROSITE" id="PS50006">
    <property type="entry name" value="FHA_DOMAIN"/>
    <property type="match status" value="1"/>
</dbReference>
<dbReference type="Gene3D" id="2.60.200.20">
    <property type="match status" value="1"/>
</dbReference>
<dbReference type="OrthoDB" id="277520at2"/>
<dbReference type="InterPro" id="IPR008984">
    <property type="entry name" value="SMAD_FHA_dom_sf"/>
</dbReference>
<reference evidence="5 6" key="1">
    <citation type="submission" date="2013-10" db="EMBL/GenBank/DDBJ databases">
        <title>Complete genome sequence of Corynebacterium lactis DSM 45799(T), isolated from raw cow milk.</title>
        <authorList>
            <person name="Ruckert C."/>
            <person name="Albersmeier A."/>
            <person name="Lipski A."/>
            <person name="Kalinowski J."/>
        </authorList>
    </citation>
    <scope>NUCLEOTIDE SEQUENCE [LARGE SCALE GENOMIC DNA]</scope>
    <source>
        <strain evidence="5 6">RW2-5</strain>
    </source>
</reference>
<feature type="region of interest" description="Disordered" evidence="2">
    <location>
        <begin position="37"/>
        <end position="56"/>
    </location>
</feature>
<dbReference type="AlphaFoldDB" id="A0A0K2GX85"/>
<dbReference type="InterPro" id="IPR050923">
    <property type="entry name" value="Cell_Proc_Reg/RNA_Proc"/>
</dbReference>
<feature type="domain" description="FHA" evidence="4">
    <location>
        <begin position="83"/>
        <end position="132"/>
    </location>
</feature>
<gene>
    <name evidence="5" type="ORF">CLAC_00105</name>
</gene>
<dbReference type="SMART" id="SM00240">
    <property type="entry name" value="FHA"/>
    <property type="match status" value="1"/>
</dbReference>
<proteinExistence type="predicted"/>
<feature type="compositionally biased region" description="Polar residues" evidence="2">
    <location>
        <begin position="37"/>
        <end position="47"/>
    </location>
</feature>
<sequence>MEAIVFLLSRIGVLVVLWFFIWMTLRTLRTETNGSATLRPVRQQSSGGAPAKRFQRSQTPRQLLVTAGPLAGSRMNLDNQRDITIGRSESSAFVLNDDFASSQHARLISRDGVWYLEDLDSRNGTFLNGQRVEQPERLTPGMEIRIGRTTLRLQP</sequence>
<dbReference type="EMBL" id="CP006841">
    <property type="protein sequence ID" value="ALA66399.1"/>
    <property type="molecule type" value="Genomic_DNA"/>
</dbReference>
<evidence type="ECO:0000256" key="2">
    <source>
        <dbReference type="SAM" id="MobiDB-lite"/>
    </source>
</evidence>
<dbReference type="RefSeq" id="WP_053411186.1">
    <property type="nucleotide sequence ID" value="NZ_CP006841.1"/>
</dbReference>
<name>A0A0K2GX85_9CORY</name>
<keyword evidence="1" id="KW-0597">Phosphoprotein</keyword>
<evidence type="ECO:0000259" key="4">
    <source>
        <dbReference type="PROSITE" id="PS50006"/>
    </source>
</evidence>
<keyword evidence="6" id="KW-1185">Reference proteome</keyword>
<evidence type="ECO:0000313" key="5">
    <source>
        <dbReference type="EMBL" id="ALA66399.1"/>
    </source>
</evidence>
<dbReference type="Proteomes" id="UP000058446">
    <property type="component" value="Chromosome"/>
</dbReference>
<keyword evidence="3" id="KW-0812">Transmembrane</keyword>
<dbReference type="STRING" id="1408189.CLAC_00105"/>
<accession>A0A0K2GX85</accession>
<organism evidence="5 6">
    <name type="scientific">Corynebacterium lactis RW2-5</name>
    <dbReference type="NCBI Taxonomy" id="1408189"/>
    <lineage>
        <taxon>Bacteria</taxon>
        <taxon>Bacillati</taxon>
        <taxon>Actinomycetota</taxon>
        <taxon>Actinomycetes</taxon>
        <taxon>Mycobacteriales</taxon>
        <taxon>Corynebacteriaceae</taxon>
        <taxon>Corynebacterium</taxon>
    </lineage>
</organism>
<dbReference type="SUPFAM" id="SSF49879">
    <property type="entry name" value="SMAD/FHA domain"/>
    <property type="match status" value="1"/>
</dbReference>
<dbReference type="Pfam" id="PF00498">
    <property type="entry name" value="FHA"/>
    <property type="match status" value="1"/>
</dbReference>
<keyword evidence="3" id="KW-0472">Membrane</keyword>